<comment type="cofactor">
    <cofactor evidence="1">
        <name>Mg(2+)</name>
        <dbReference type="ChEBI" id="CHEBI:18420"/>
    </cofactor>
</comment>
<organism evidence="12 13">
    <name type="scientific">Cryptotermes secundus</name>
    <dbReference type="NCBI Taxonomy" id="105785"/>
    <lineage>
        <taxon>Eukaryota</taxon>
        <taxon>Metazoa</taxon>
        <taxon>Ecdysozoa</taxon>
        <taxon>Arthropoda</taxon>
        <taxon>Hexapoda</taxon>
        <taxon>Insecta</taxon>
        <taxon>Pterygota</taxon>
        <taxon>Neoptera</taxon>
        <taxon>Polyneoptera</taxon>
        <taxon>Dictyoptera</taxon>
        <taxon>Blattodea</taxon>
        <taxon>Blattoidea</taxon>
        <taxon>Termitoidae</taxon>
        <taxon>Kalotermitidae</taxon>
        <taxon>Cryptotermitinae</taxon>
        <taxon>Cryptotermes</taxon>
    </lineage>
</organism>
<protein>
    <submittedName>
        <fullName evidence="12">CCA tRNA nucleotidyltransferase 1, mitochondrial</fullName>
    </submittedName>
</protein>
<sequence>MGIHSRNWTTLTSIGKCILNHYETRWRLIISVFSKKGFSSLHPLVTLNYPIMKIDTPEFKALFTPGLTTLASLFKDYGYELRIAGGAVRDLLMKIQPKDLDFATTATPDQMKEMFSAEGIRMINTKGEKHGTVTPRINDKENFEVTTLRIDVRTDGRHADVEFTTDWKLDANRRDLTINSMFLSLDGTLSDYFGGYQDLLKRRVVFVGDADTRIQEDYLRILRYFRFYGRIAEQADRHEEGIFEAIERNAGGLLRVSGERIWSELRKILEGKFAGDLMKSMLSLGIGPHIGLPVDPDVAEFDRVWCRQCARCLHPVALLAALLRNQDEVMKFHSRVKLSSYERDLGLFVVEHRGDKPSVKPLRPYQLLVVNSKGKTHDTKEWVCEVLKYRGDQTLLKEFEQWSVPRFPLNGYMLKEKGAPGGKGLGQVVDILKKHWVESDFNMSSEDLLQLLPHVLCEMGVKPNR</sequence>
<dbReference type="SUPFAM" id="SSF81891">
    <property type="entry name" value="Poly A polymerase C-terminal region-like"/>
    <property type="match status" value="1"/>
</dbReference>
<dbReference type="GO" id="GO:0001680">
    <property type="term" value="P:tRNA 3'-terminal CCA addition"/>
    <property type="evidence" value="ECO:0007669"/>
    <property type="project" value="TreeGrafter"/>
</dbReference>
<dbReference type="Pfam" id="PF12627">
    <property type="entry name" value="PolyA_pol_RNAbd"/>
    <property type="match status" value="1"/>
</dbReference>
<evidence type="ECO:0000259" key="11">
    <source>
        <dbReference type="Pfam" id="PF12627"/>
    </source>
</evidence>
<evidence type="ECO:0000313" key="12">
    <source>
        <dbReference type="EMBL" id="PNF36518.1"/>
    </source>
</evidence>
<reference evidence="12 13" key="1">
    <citation type="submission" date="2017-12" db="EMBL/GenBank/DDBJ databases">
        <title>Hemimetabolous genomes reveal molecular basis of termite eusociality.</title>
        <authorList>
            <person name="Harrison M.C."/>
            <person name="Jongepier E."/>
            <person name="Robertson H.M."/>
            <person name="Arning N."/>
            <person name="Bitard-Feildel T."/>
            <person name="Chao H."/>
            <person name="Childers C.P."/>
            <person name="Dinh H."/>
            <person name="Doddapaneni H."/>
            <person name="Dugan S."/>
            <person name="Gowin J."/>
            <person name="Greiner C."/>
            <person name="Han Y."/>
            <person name="Hu H."/>
            <person name="Hughes D.S.T."/>
            <person name="Huylmans A.-K."/>
            <person name="Kemena C."/>
            <person name="Kremer L.P.M."/>
            <person name="Lee S.L."/>
            <person name="Lopez-Ezquerra A."/>
            <person name="Mallet L."/>
            <person name="Monroy-Kuhn J.M."/>
            <person name="Moser A."/>
            <person name="Murali S.C."/>
            <person name="Muzny D.M."/>
            <person name="Otani S."/>
            <person name="Piulachs M.-D."/>
            <person name="Poelchau M."/>
            <person name="Qu J."/>
            <person name="Schaub F."/>
            <person name="Wada-Katsumata A."/>
            <person name="Worley K.C."/>
            <person name="Xie Q."/>
            <person name="Ylla G."/>
            <person name="Poulsen M."/>
            <person name="Gibbs R.A."/>
            <person name="Schal C."/>
            <person name="Richards S."/>
            <person name="Belles X."/>
            <person name="Korb J."/>
            <person name="Bornberg-Bauer E."/>
        </authorList>
    </citation>
    <scope>NUCLEOTIDE SEQUENCE [LARGE SCALE GENOMIC DNA]</scope>
    <source>
        <tissue evidence="12">Whole body</tissue>
    </source>
</reference>
<evidence type="ECO:0000259" key="10">
    <source>
        <dbReference type="Pfam" id="PF01743"/>
    </source>
</evidence>
<evidence type="ECO:0000256" key="5">
    <source>
        <dbReference type="ARBA" id="ARBA00022695"/>
    </source>
</evidence>
<evidence type="ECO:0000313" key="13">
    <source>
        <dbReference type="Proteomes" id="UP000235965"/>
    </source>
</evidence>
<dbReference type="InterPro" id="IPR050264">
    <property type="entry name" value="Bact_CCA-adding_enz_type3_sf"/>
</dbReference>
<dbReference type="GO" id="GO:0000049">
    <property type="term" value="F:tRNA binding"/>
    <property type="evidence" value="ECO:0007669"/>
    <property type="project" value="TreeGrafter"/>
</dbReference>
<evidence type="ECO:0000256" key="2">
    <source>
        <dbReference type="ARBA" id="ARBA00007265"/>
    </source>
</evidence>
<keyword evidence="6" id="KW-0479">Metal-binding</keyword>
<evidence type="ECO:0000256" key="7">
    <source>
        <dbReference type="ARBA" id="ARBA00022741"/>
    </source>
</evidence>
<keyword evidence="3 9" id="KW-0808">Transferase</keyword>
<evidence type="ECO:0000256" key="6">
    <source>
        <dbReference type="ARBA" id="ARBA00022723"/>
    </source>
</evidence>
<feature type="domain" description="tRNA nucleotidyltransferase/poly(A) polymerase RNA and SrmB- binding" evidence="11">
    <location>
        <begin position="239"/>
        <end position="287"/>
    </location>
</feature>
<keyword evidence="9" id="KW-0694">RNA-binding</keyword>
<dbReference type="EMBL" id="NEVH01006756">
    <property type="protein sequence ID" value="PNF36518.1"/>
    <property type="molecule type" value="Genomic_DNA"/>
</dbReference>
<comment type="similarity">
    <text evidence="2 9">Belongs to the tRNA nucleotidyltransferase/poly(A) polymerase family.</text>
</comment>
<dbReference type="GO" id="GO:1990180">
    <property type="term" value="P:mitochondrial tRNA 3'-end processing"/>
    <property type="evidence" value="ECO:0007669"/>
    <property type="project" value="TreeGrafter"/>
</dbReference>
<feature type="domain" description="Poly A polymerase head" evidence="10">
    <location>
        <begin position="81"/>
        <end position="204"/>
    </location>
</feature>
<accession>A0A2J7R6Q4</accession>
<dbReference type="InterPro" id="IPR002646">
    <property type="entry name" value="PolA_pol_head_dom"/>
</dbReference>
<evidence type="ECO:0000256" key="1">
    <source>
        <dbReference type="ARBA" id="ARBA00001946"/>
    </source>
</evidence>
<comment type="caution">
    <text evidence="12">The sequence shown here is derived from an EMBL/GenBank/DDBJ whole genome shotgun (WGS) entry which is preliminary data.</text>
</comment>
<dbReference type="Pfam" id="PF01743">
    <property type="entry name" value="PolyA_pol"/>
    <property type="match status" value="1"/>
</dbReference>
<evidence type="ECO:0000256" key="8">
    <source>
        <dbReference type="ARBA" id="ARBA00022842"/>
    </source>
</evidence>
<dbReference type="Gene3D" id="1.10.3090.10">
    <property type="entry name" value="cca-adding enzyme, domain 2"/>
    <property type="match status" value="1"/>
</dbReference>
<dbReference type="CDD" id="cd05398">
    <property type="entry name" value="NT_ClassII-CCAase"/>
    <property type="match status" value="1"/>
</dbReference>
<dbReference type="Proteomes" id="UP000235965">
    <property type="component" value="Unassembled WGS sequence"/>
</dbReference>
<dbReference type="AlphaFoldDB" id="A0A2J7R6Q4"/>
<dbReference type="GO" id="GO:0000166">
    <property type="term" value="F:nucleotide binding"/>
    <property type="evidence" value="ECO:0007669"/>
    <property type="project" value="UniProtKB-KW"/>
</dbReference>
<dbReference type="PANTHER" id="PTHR46173:SF1">
    <property type="entry name" value="CCA TRNA NUCLEOTIDYLTRANSFERASE 1, MITOCHONDRIAL"/>
    <property type="match status" value="1"/>
</dbReference>
<keyword evidence="8" id="KW-0460">Magnesium</keyword>
<evidence type="ECO:0000256" key="9">
    <source>
        <dbReference type="RuleBase" id="RU003953"/>
    </source>
</evidence>
<dbReference type="OrthoDB" id="445712at2759"/>
<dbReference type="Gene3D" id="3.30.460.10">
    <property type="entry name" value="Beta Polymerase, domain 2"/>
    <property type="match status" value="1"/>
</dbReference>
<dbReference type="GO" id="GO:0046872">
    <property type="term" value="F:metal ion binding"/>
    <property type="evidence" value="ECO:0007669"/>
    <property type="project" value="UniProtKB-KW"/>
</dbReference>
<dbReference type="InterPro" id="IPR032828">
    <property type="entry name" value="PolyA_RNA-bd"/>
</dbReference>
<keyword evidence="5" id="KW-0548">Nucleotidyltransferase</keyword>
<evidence type="ECO:0000256" key="3">
    <source>
        <dbReference type="ARBA" id="ARBA00022679"/>
    </source>
</evidence>
<dbReference type="InterPro" id="IPR043519">
    <property type="entry name" value="NT_sf"/>
</dbReference>
<dbReference type="GO" id="GO:0005739">
    <property type="term" value="C:mitochondrion"/>
    <property type="evidence" value="ECO:0007669"/>
    <property type="project" value="TreeGrafter"/>
</dbReference>
<dbReference type="GO" id="GO:0016779">
    <property type="term" value="F:nucleotidyltransferase activity"/>
    <property type="evidence" value="ECO:0007669"/>
    <property type="project" value="UniProtKB-KW"/>
</dbReference>
<evidence type="ECO:0000256" key="4">
    <source>
        <dbReference type="ARBA" id="ARBA00022694"/>
    </source>
</evidence>
<dbReference type="SUPFAM" id="SSF81301">
    <property type="entry name" value="Nucleotidyltransferase"/>
    <property type="match status" value="1"/>
</dbReference>
<dbReference type="PANTHER" id="PTHR46173">
    <property type="entry name" value="CCA TRNA NUCLEOTIDYLTRANSFERASE 1, MITOCHONDRIAL"/>
    <property type="match status" value="1"/>
</dbReference>
<keyword evidence="4" id="KW-0819">tRNA processing</keyword>
<keyword evidence="13" id="KW-1185">Reference proteome</keyword>
<keyword evidence="7" id="KW-0547">Nucleotide-binding</keyword>
<proteinExistence type="inferred from homology"/>
<gene>
    <name evidence="12" type="primary">PPP5C_1</name>
    <name evidence="12" type="ORF">B7P43_G15903</name>
</gene>
<name>A0A2J7R6Q4_9NEOP</name>